<keyword evidence="2" id="KW-1185">Reference proteome</keyword>
<name>A0A182XTB8_ANOQN</name>
<dbReference type="VEuPathDB" id="VectorBase:AQUA015063"/>
<reference evidence="1" key="1">
    <citation type="submission" date="2020-05" db="UniProtKB">
        <authorList>
            <consortium name="EnsemblMetazoa"/>
        </authorList>
    </citation>
    <scope>IDENTIFICATION</scope>
    <source>
        <strain evidence="1">SANGQUA</strain>
    </source>
</reference>
<evidence type="ECO:0000313" key="2">
    <source>
        <dbReference type="Proteomes" id="UP000076407"/>
    </source>
</evidence>
<accession>A0A182XTB8</accession>
<organism evidence="1 2">
    <name type="scientific">Anopheles quadriannulatus</name>
    <name type="common">Mosquito</name>
    <dbReference type="NCBI Taxonomy" id="34691"/>
    <lineage>
        <taxon>Eukaryota</taxon>
        <taxon>Metazoa</taxon>
        <taxon>Ecdysozoa</taxon>
        <taxon>Arthropoda</taxon>
        <taxon>Hexapoda</taxon>
        <taxon>Insecta</taxon>
        <taxon>Pterygota</taxon>
        <taxon>Neoptera</taxon>
        <taxon>Endopterygota</taxon>
        <taxon>Diptera</taxon>
        <taxon>Nematocera</taxon>
        <taxon>Culicoidea</taxon>
        <taxon>Culicidae</taxon>
        <taxon>Anophelinae</taxon>
        <taxon>Anopheles</taxon>
    </lineage>
</organism>
<dbReference type="Proteomes" id="UP000076407">
    <property type="component" value="Unassembled WGS sequence"/>
</dbReference>
<dbReference type="EnsemblMetazoa" id="AQUA015063-RA">
    <property type="protein sequence ID" value="AQUA015063-PA"/>
    <property type="gene ID" value="AQUA015063"/>
</dbReference>
<proteinExistence type="predicted"/>
<dbReference type="AlphaFoldDB" id="A0A182XTB8"/>
<sequence length="32" mass="4030">MTVYSFYVLLAFVIDMDTRRNRPWKLYLIYLQ</sequence>
<evidence type="ECO:0000313" key="1">
    <source>
        <dbReference type="EnsemblMetazoa" id="AQUA015063-PA"/>
    </source>
</evidence>
<protein>
    <submittedName>
        <fullName evidence="1">Uncharacterized protein</fullName>
    </submittedName>
</protein>